<dbReference type="PANTHER" id="PTHR33751:SF1">
    <property type="entry name" value="CBB3-TYPE CYTOCHROME C OXIDASE SUBUNIT FIXP"/>
    <property type="match status" value="1"/>
</dbReference>
<feature type="non-terminal residue" evidence="5">
    <location>
        <position position="181"/>
    </location>
</feature>
<dbReference type="InterPro" id="IPR036909">
    <property type="entry name" value="Cyt_c-like_dom_sf"/>
</dbReference>
<proteinExistence type="predicted"/>
<keyword evidence="3" id="KW-0408">Iron</keyword>
<dbReference type="GO" id="GO:0009055">
    <property type="term" value="F:electron transfer activity"/>
    <property type="evidence" value="ECO:0007669"/>
    <property type="project" value="InterPro"/>
</dbReference>
<organism evidence="5">
    <name type="scientific">marine metagenome</name>
    <dbReference type="NCBI Taxonomy" id="408172"/>
    <lineage>
        <taxon>unclassified sequences</taxon>
        <taxon>metagenomes</taxon>
        <taxon>ecological metagenomes</taxon>
    </lineage>
</organism>
<evidence type="ECO:0000256" key="2">
    <source>
        <dbReference type="ARBA" id="ARBA00022723"/>
    </source>
</evidence>
<dbReference type="GO" id="GO:0020037">
    <property type="term" value="F:heme binding"/>
    <property type="evidence" value="ECO:0007669"/>
    <property type="project" value="InterPro"/>
</dbReference>
<dbReference type="Pfam" id="PF13442">
    <property type="entry name" value="Cytochrome_CBB3"/>
    <property type="match status" value="1"/>
</dbReference>
<dbReference type="SUPFAM" id="SSF46626">
    <property type="entry name" value="Cytochrome c"/>
    <property type="match status" value="1"/>
</dbReference>
<dbReference type="GO" id="GO:0046872">
    <property type="term" value="F:metal ion binding"/>
    <property type="evidence" value="ECO:0007669"/>
    <property type="project" value="UniProtKB-KW"/>
</dbReference>
<gene>
    <name evidence="5" type="ORF">METZ01_LOCUS232973</name>
</gene>
<dbReference type="InterPro" id="IPR050597">
    <property type="entry name" value="Cytochrome_c_Oxidase_Subunit"/>
</dbReference>
<keyword evidence="1" id="KW-0349">Heme</keyword>
<reference evidence="5" key="1">
    <citation type="submission" date="2018-05" db="EMBL/GenBank/DDBJ databases">
        <authorList>
            <person name="Lanie J.A."/>
            <person name="Ng W.-L."/>
            <person name="Kazmierczak K.M."/>
            <person name="Andrzejewski T.M."/>
            <person name="Davidsen T.M."/>
            <person name="Wayne K.J."/>
            <person name="Tettelin H."/>
            <person name="Glass J.I."/>
            <person name="Rusch D."/>
            <person name="Podicherti R."/>
            <person name="Tsui H.-C.T."/>
            <person name="Winkler M.E."/>
        </authorList>
    </citation>
    <scope>NUCLEOTIDE SEQUENCE</scope>
</reference>
<dbReference type="PANTHER" id="PTHR33751">
    <property type="entry name" value="CBB3-TYPE CYTOCHROME C OXIDASE SUBUNIT FIXP"/>
    <property type="match status" value="1"/>
</dbReference>
<evidence type="ECO:0000313" key="5">
    <source>
        <dbReference type="EMBL" id="SVB80119.1"/>
    </source>
</evidence>
<protein>
    <recommendedName>
        <fullName evidence="4">Cytochrome c domain-containing protein</fullName>
    </recommendedName>
</protein>
<accession>A0A382GYR9</accession>
<dbReference type="InterPro" id="IPR009056">
    <property type="entry name" value="Cyt_c-like_dom"/>
</dbReference>
<sequence>MEMTMTMNNNYIKRLIFSFLAVALIAVPSTVFAAAPDAVKKDLLEKGKKVYFKRCVWCHGVEGGGDGPSADRLFTRPRNFIQGTFKIRTTDSGELPMAADLITTVRNGLQGSAMPAWGEFLAEDEILAVVEFVKTLVQDRDFDDTEDEEVFVQDFGTNPWGTKGPFHLGVPQVDIDAGKEI</sequence>
<dbReference type="PROSITE" id="PS51007">
    <property type="entry name" value="CYTC"/>
    <property type="match status" value="1"/>
</dbReference>
<keyword evidence="2" id="KW-0479">Metal-binding</keyword>
<evidence type="ECO:0000256" key="1">
    <source>
        <dbReference type="ARBA" id="ARBA00022617"/>
    </source>
</evidence>
<evidence type="ECO:0000256" key="3">
    <source>
        <dbReference type="ARBA" id="ARBA00023004"/>
    </source>
</evidence>
<feature type="domain" description="Cytochrome c" evidence="4">
    <location>
        <begin position="42"/>
        <end position="137"/>
    </location>
</feature>
<evidence type="ECO:0000259" key="4">
    <source>
        <dbReference type="PROSITE" id="PS51007"/>
    </source>
</evidence>
<name>A0A382GYR9_9ZZZZ</name>
<dbReference type="EMBL" id="UINC01058166">
    <property type="protein sequence ID" value="SVB80119.1"/>
    <property type="molecule type" value="Genomic_DNA"/>
</dbReference>
<dbReference type="AlphaFoldDB" id="A0A382GYR9"/>
<dbReference type="Gene3D" id="1.10.760.10">
    <property type="entry name" value="Cytochrome c-like domain"/>
    <property type="match status" value="1"/>
</dbReference>